<dbReference type="EMBL" id="JBBPBF010000016">
    <property type="protein sequence ID" value="KAK7610809.1"/>
    <property type="molecule type" value="Genomic_DNA"/>
</dbReference>
<reference evidence="3 4" key="1">
    <citation type="submission" date="2024-04" db="EMBL/GenBank/DDBJ databases">
        <title>Phyllosticta paracitricarpa is synonymous to the EU quarantine fungus P. citricarpa based on phylogenomic analyses.</title>
        <authorList>
            <consortium name="Lawrence Berkeley National Laboratory"/>
            <person name="Van ingen-buijs V.A."/>
            <person name="Van westerhoven A.C."/>
            <person name="Haridas S."/>
            <person name="Skiadas P."/>
            <person name="Martin F."/>
            <person name="Groenewald J.Z."/>
            <person name="Crous P.W."/>
            <person name="Seidl M.F."/>
        </authorList>
    </citation>
    <scope>NUCLEOTIDE SEQUENCE [LARGE SCALE GENOMIC DNA]</scope>
    <source>
        <strain evidence="3 4">CBS 141358</strain>
    </source>
</reference>
<evidence type="ECO:0008006" key="5">
    <source>
        <dbReference type="Google" id="ProtNLM"/>
    </source>
</evidence>
<accession>A0ABR1N9V9</accession>
<evidence type="ECO:0000313" key="4">
    <source>
        <dbReference type="Proteomes" id="UP001367316"/>
    </source>
</evidence>
<name>A0ABR1N9V9_9PEZI</name>
<feature type="signal peptide" evidence="2">
    <location>
        <begin position="1"/>
        <end position="20"/>
    </location>
</feature>
<keyword evidence="4" id="KW-1185">Reference proteome</keyword>
<comment type="caution">
    <text evidence="3">The sequence shown here is derived from an EMBL/GenBank/DDBJ whole genome shotgun (WGS) entry which is preliminary data.</text>
</comment>
<proteinExistence type="predicted"/>
<keyword evidence="2" id="KW-0732">Signal</keyword>
<sequence length="122" mass="13442">MLHRILTLSLLFSSPSFCNCSTSHPPASLSSSLTSLFTHLPASLSSFQAVTFRLLFLAHFFWLPANYSRSLLPGLSLPHFFSYFWAAAAAPLSAYLPHAARPAGRTDEEDGLTDRRTCQTHA</sequence>
<evidence type="ECO:0000256" key="1">
    <source>
        <dbReference type="SAM" id="MobiDB-lite"/>
    </source>
</evidence>
<evidence type="ECO:0000313" key="3">
    <source>
        <dbReference type="EMBL" id="KAK7610809.1"/>
    </source>
</evidence>
<organism evidence="3 4">
    <name type="scientific">Phyllosticta paracitricarpa</name>
    <dbReference type="NCBI Taxonomy" id="2016321"/>
    <lineage>
        <taxon>Eukaryota</taxon>
        <taxon>Fungi</taxon>
        <taxon>Dikarya</taxon>
        <taxon>Ascomycota</taxon>
        <taxon>Pezizomycotina</taxon>
        <taxon>Dothideomycetes</taxon>
        <taxon>Dothideomycetes incertae sedis</taxon>
        <taxon>Botryosphaeriales</taxon>
        <taxon>Phyllostictaceae</taxon>
        <taxon>Phyllosticta</taxon>
    </lineage>
</organism>
<feature type="compositionally biased region" description="Basic and acidic residues" evidence="1">
    <location>
        <begin position="112"/>
        <end position="122"/>
    </location>
</feature>
<evidence type="ECO:0000256" key="2">
    <source>
        <dbReference type="SAM" id="SignalP"/>
    </source>
</evidence>
<protein>
    <recommendedName>
        <fullName evidence="5">Secreted protein</fullName>
    </recommendedName>
</protein>
<dbReference type="Proteomes" id="UP001367316">
    <property type="component" value="Unassembled WGS sequence"/>
</dbReference>
<feature type="region of interest" description="Disordered" evidence="1">
    <location>
        <begin position="102"/>
        <end position="122"/>
    </location>
</feature>
<feature type="chain" id="PRO_5045084076" description="Secreted protein" evidence="2">
    <location>
        <begin position="21"/>
        <end position="122"/>
    </location>
</feature>
<gene>
    <name evidence="3" type="ORF">JOL62DRAFT_95086</name>
</gene>